<keyword evidence="2" id="KW-1185">Reference proteome</keyword>
<dbReference type="EMBL" id="JAADJZ010000020">
    <property type="protein sequence ID" value="KAF2868219.1"/>
    <property type="molecule type" value="Genomic_DNA"/>
</dbReference>
<gene>
    <name evidence="1" type="ORF">BDV95DRAFT_160404</name>
</gene>
<protein>
    <submittedName>
        <fullName evidence="1">Uncharacterized protein</fullName>
    </submittedName>
</protein>
<reference evidence="1 2" key="1">
    <citation type="submission" date="2020-01" db="EMBL/GenBank/DDBJ databases">
        <authorList>
            <consortium name="DOE Joint Genome Institute"/>
            <person name="Haridas S."/>
            <person name="Albert R."/>
            <person name="Binder M."/>
            <person name="Bloem J."/>
            <person name="Labutti K."/>
            <person name="Salamov A."/>
            <person name="Andreopoulos B."/>
            <person name="Baker S.E."/>
            <person name="Barry K."/>
            <person name="Bills G."/>
            <person name="Bluhm B.H."/>
            <person name="Cannon C."/>
            <person name="Castanera R."/>
            <person name="Culley D.E."/>
            <person name="Daum C."/>
            <person name="Ezra D."/>
            <person name="Gonzalez J.B."/>
            <person name="Henrissat B."/>
            <person name="Kuo A."/>
            <person name="Liang C."/>
            <person name="Lipzen A."/>
            <person name="Lutzoni F."/>
            <person name="Magnuson J."/>
            <person name="Mondo S."/>
            <person name="Nolan M."/>
            <person name="Ohm R."/>
            <person name="Pangilinan J."/>
            <person name="Park H.-J.H."/>
            <person name="Ramirez L."/>
            <person name="Alfaro M."/>
            <person name="Sun H."/>
            <person name="Tritt A."/>
            <person name="Yoshinaga Y."/>
            <person name="Zwiers L.-H.L."/>
            <person name="Turgeon B.G."/>
            <person name="Goodwin S.B."/>
            <person name="Spatafora J.W."/>
            <person name="Crous P.W."/>
            <person name="Grigoriev I.V."/>
        </authorList>
    </citation>
    <scope>NUCLEOTIDE SEQUENCE [LARGE SCALE GENOMIC DNA]</scope>
    <source>
        <strain evidence="1 2">CBS 611.86</strain>
    </source>
</reference>
<dbReference type="Proteomes" id="UP000481861">
    <property type="component" value="Unassembled WGS sequence"/>
</dbReference>
<evidence type="ECO:0000313" key="1">
    <source>
        <dbReference type="EMBL" id="KAF2868219.1"/>
    </source>
</evidence>
<comment type="caution">
    <text evidence="1">The sequence shown here is derived from an EMBL/GenBank/DDBJ whole genome shotgun (WGS) entry which is preliminary data.</text>
</comment>
<sequence length="167" mass="18919">MFNSLGRGMQEGRSCRGRYRTQLSLDLPTLPTSKCVPIFKRSKIYLSSCAMHFTPKPLVDRQNDLCEIIYLNYSSLSRHISPSSHFISSPNYNYYTRTLSTVYYHDGPRRQPPQANDLFFVLFFCIAVEQALRTHAQAQHSTQAPTGSRVAVSSKLLPCSIHVCANP</sequence>
<name>A0A7C8M4N7_9PLEO</name>
<organism evidence="1 2">
    <name type="scientific">Massariosphaeria phaeospora</name>
    <dbReference type="NCBI Taxonomy" id="100035"/>
    <lineage>
        <taxon>Eukaryota</taxon>
        <taxon>Fungi</taxon>
        <taxon>Dikarya</taxon>
        <taxon>Ascomycota</taxon>
        <taxon>Pezizomycotina</taxon>
        <taxon>Dothideomycetes</taxon>
        <taxon>Pleosporomycetidae</taxon>
        <taxon>Pleosporales</taxon>
        <taxon>Pleosporales incertae sedis</taxon>
        <taxon>Massariosphaeria</taxon>
    </lineage>
</organism>
<evidence type="ECO:0000313" key="2">
    <source>
        <dbReference type="Proteomes" id="UP000481861"/>
    </source>
</evidence>
<accession>A0A7C8M4N7</accession>
<dbReference type="AlphaFoldDB" id="A0A7C8M4N7"/>
<proteinExistence type="predicted"/>